<evidence type="ECO:0000313" key="7">
    <source>
        <dbReference type="EMBL" id="VDN30719.1"/>
    </source>
</evidence>
<evidence type="ECO:0000313" key="8">
    <source>
        <dbReference type="Proteomes" id="UP000271098"/>
    </source>
</evidence>
<gene>
    <name evidence="7" type="ORF">GPUH_LOCUS17931</name>
</gene>
<dbReference type="GO" id="GO:0016020">
    <property type="term" value="C:membrane"/>
    <property type="evidence" value="ECO:0007669"/>
    <property type="project" value="UniProtKB-SubCell"/>
</dbReference>
<dbReference type="WBParaSite" id="GPUH_0001795601-mRNA-1">
    <property type="protein sequence ID" value="GPUH_0001795601-mRNA-1"/>
    <property type="gene ID" value="GPUH_0001795601"/>
</dbReference>
<comment type="similarity">
    <text evidence="2">Belongs to the ODR-4 family.</text>
</comment>
<dbReference type="OrthoDB" id="21458at2759"/>
<keyword evidence="5 6" id="KW-0472">Membrane</keyword>
<proteinExistence type="inferred from homology"/>
<dbReference type="Pfam" id="PF14778">
    <property type="entry name" value="ODR4-like"/>
    <property type="match status" value="2"/>
</dbReference>
<evidence type="ECO:0000313" key="9">
    <source>
        <dbReference type="WBParaSite" id="GPUH_0001795601-mRNA-1"/>
    </source>
</evidence>
<evidence type="ECO:0000256" key="6">
    <source>
        <dbReference type="SAM" id="Phobius"/>
    </source>
</evidence>
<dbReference type="PANTHER" id="PTHR33966:SF1">
    <property type="entry name" value="PROTEIN ODR-4 HOMOLOG"/>
    <property type="match status" value="1"/>
</dbReference>
<evidence type="ECO:0000256" key="5">
    <source>
        <dbReference type="ARBA" id="ARBA00023136"/>
    </source>
</evidence>
<reference evidence="7 8" key="2">
    <citation type="submission" date="2018-11" db="EMBL/GenBank/DDBJ databases">
        <authorList>
            <consortium name="Pathogen Informatics"/>
        </authorList>
    </citation>
    <scope>NUCLEOTIDE SEQUENCE [LARGE SCALE GENOMIC DNA]</scope>
</reference>
<dbReference type="AlphaFoldDB" id="A0A183EAE0"/>
<protein>
    <submittedName>
        <fullName evidence="9">SEA domain-containing protein</fullName>
    </submittedName>
</protein>
<reference evidence="9" key="1">
    <citation type="submission" date="2016-06" db="UniProtKB">
        <authorList>
            <consortium name="WormBaseParasite"/>
        </authorList>
    </citation>
    <scope>IDENTIFICATION</scope>
</reference>
<keyword evidence="4 6" id="KW-1133">Transmembrane helix</keyword>
<organism evidence="9">
    <name type="scientific">Gongylonema pulchrum</name>
    <dbReference type="NCBI Taxonomy" id="637853"/>
    <lineage>
        <taxon>Eukaryota</taxon>
        <taxon>Metazoa</taxon>
        <taxon>Ecdysozoa</taxon>
        <taxon>Nematoda</taxon>
        <taxon>Chromadorea</taxon>
        <taxon>Rhabditida</taxon>
        <taxon>Spirurina</taxon>
        <taxon>Spiruromorpha</taxon>
        <taxon>Spiruroidea</taxon>
        <taxon>Gongylonematidae</taxon>
        <taxon>Gongylonema</taxon>
    </lineage>
</organism>
<evidence type="ECO:0000256" key="3">
    <source>
        <dbReference type="ARBA" id="ARBA00022692"/>
    </source>
</evidence>
<comment type="subcellular location">
    <subcellularLocation>
        <location evidence="1">Membrane</location>
    </subcellularLocation>
</comment>
<dbReference type="EMBL" id="UYRT01085911">
    <property type="protein sequence ID" value="VDN30719.1"/>
    <property type="molecule type" value="Genomic_DNA"/>
</dbReference>
<evidence type="ECO:0000256" key="1">
    <source>
        <dbReference type="ARBA" id="ARBA00004370"/>
    </source>
</evidence>
<dbReference type="GO" id="GO:0008104">
    <property type="term" value="P:intracellular protein localization"/>
    <property type="evidence" value="ECO:0007669"/>
    <property type="project" value="TreeGrafter"/>
</dbReference>
<name>A0A183EAE0_9BILA</name>
<feature type="transmembrane region" description="Helical" evidence="6">
    <location>
        <begin position="265"/>
        <end position="286"/>
    </location>
</feature>
<dbReference type="InterPro" id="IPR029454">
    <property type="entry name" value="ODR-4-like"/>
</dbReference>
<dbReference type="Proteomes" id="UP000271098">
    <property type="component" value="Unassembled WGS sequence"/>
</dbReference>
<dbReference type="PANTHER" id="PTHR33966">
    <property type="entry name" value="PROTEIN ODR-4 HOMOLOG"/>
    <property type="match status" value="1"/>
</dbReference>
<sequence length="291" mass="31536">MISNYLQNGDSYSKLIDAEWISDTGARVLRLLPGGLTIVGLLWLAGPKNSLQSAEIRAMLVRALAHILVNHNALSLLNINSADSLKLLATDAVLVDGCLRSRDEPLKPRDKKASNKNTFHIETFLDVTESTSSRISSFCTIDLIADPIVKAAVPSKATVGQAVDAVKEHIIRTLCSRAAIVFTDYLFESDTASDAQQSFADLLTLTIPEDEIEIDSERLLDEGNLYSIVSDDEKPSRVERSSSSTSSLSSVVLPPIRKGTKKLSVNTYAIVAALVALLSFVVYVLMKALSS</sequence>
<evidence type="ECO:0000256" key="2">
    <source>
        <dbReference type="ARBA" id="ARBA00010131"/>
    </source>
</evidence>
<accession>A0A183EAE0</accession>
<keyword evidence="3 6" id="KW-0812">Transmembrane</keyword>
<evidence type="ECO:0000256" key="4">
    <source>
        <dbReference type="ARBA" id="ARBA00022989"/>
    </source>
</evidence>
<dbReference type="GO" id="GO:0012505">
    <property type="term" value="C:endomembrane system"/>
    <property type="evidence" value="ECO:0007669"/>
    <property type="project" value="TreeGrafter"/>
</dbReference>
<keyword evidence="8" id="KW-1185">Reference proteome</keyword>